<dbReference type="SUPFAM" id="SSF82689">
    <property type="entry name" value="Mechanosensitive channel protein MscS (YggB), C-terminal domain"/>
    <property type="match status" value="1"/>
</dbReference>
<dbReference type="Proteomes" id="UP000474777">
    <property type="component" value="Unassembled WGS sequence"/>
</dbReference>
<dbReference type="Pfam" id="PF21088">
    <property type="entry name" value="MS_channel_1st"/>
    <property type="match status" value="1"/>
</dbReference>
<dbReference type="PANTHER" id="PTHR30566:SF5">
    <property type="entry name" value="MECHANOSENSITIVE ION CHANNEL PROTEIN 1, MITOCHONDRIAL-RELATED"/>
    <property type="match status" value="1"/>
</dbReference>
<dbReference type="InterPro" id="IPR049278">
    <property type="entry name" value="MS_channel_C"/>
</dbReference>
<sequence length="604" mass="67071">MINDKIPVASPSAGNYTLRILLTIALLSVWLLYPARAQDTPPDTADTTQEIAAPTWPEDSLGRRTPKGTVEGFIKAVANQNYQKAAQYLNIDTTLIKTRNGPVLAQALQQLMDRTGKMMPYAWISDSPEGNINDDLGPNLDQVGTITINADRTDLVLERTQGPDGGPIWLFSSQTVQRIPLPVEEAETSALVDKVTPEVLEENKWGGVPIGHWLTIIVLAIVSYIVAKGVVSLIIYLIPLVWRKAREEATAGIIRAFALPVRLYLAVWIFVLASRYAGISIIVRLRLSEITVIVGIVAMLLLVWQLMEFLTRLFEKQLVRRNNQAGVSAVLFLRRGLKVALLILGVILALDTFGFDVTAGIAALGIGGIALALGAQKTVENFVGSVTLIADQPIRVGDYCQVGSVSGTVEQIGMRSTRIRTNERTIVTIPNGEFSSLHIENFAPRDRFLMAPKLRLRYDTTPDQVRYLLVELRTLLYAHPKVSPDPARIRFAELAQDALILEVYAYVTAKDFDEFLQVKEDLFLRMMDVIKASGTDFALPSQMLFLARDKGLSEEQAQEVSATVRQWRDSGEMQLPDFDRERINKLRNTIPFPPEGSSKHKNKS</sequence>
<dbReference type="RefSeq" id="WP_163915966.1">
    <property type="nucleotide sequence ID" value="NZ_JAAGWD010000007.1"/>
</dbReference>
<dbReference type="PANTHER" id="PTHR30566">
    <property type="entry name" value="YNAI-RELATED MECHANOSENSITIVE ION CHANNEL"/>
    <property type="match status" value="1"/>
</dbReference>
<dbReference type="InterPro" id="IPR006685">
    <property type="entry name" value="MscS_channel_2nd"/>
</dbReference>
<dbReference type="Gene3D" id="1.10.287.1260">
    <property type="match status" value="1"/>
</dbReference>
<feature type="domain" description="Mechanosensitive ion channel transmembrane helices 2/3" evidence="11">
    <location>
        <begin position="337"/>
        <end position="376"/>
    </location>
</feature>
<evidence type="ECO:0000256" key="8">
    <source>
        <dbReference type="SAM" id="Phobius"/>
    </source>
</evidence>
<evidence type="ECO:0000256" key="7">
    <source>
        <dbReference type="SAM" id="MobiDB-lite"/>
    </source>
</evidence>
<dbReference type="Pfam" id="PF00924">
    <property type="entry name" value="MS_channel_2nd"/>
    <property type="match status" value="1"/>
</dbReference>
<evidence type="ECO:0000256" key="1">
    <source>
        <dbReference type="ARBA" id="ARBA00004651"/>
    </source>
</evidence>
<comment type="caution">
    <text evidence="12">The sequence shown here is derived from an EMBL/GenBank/DDBJ whole genome shotgun (WGS) entry which is preliminary data.</text>
</comment>
<dbReference type="GO" id="GO:0008381">
    <property type="term" value="F:mechanosensitive monoatomic ion channel activity"/>
    <property type="evidence" value="ECO:0007669"/>
    <property type="project" value="UniProtKB-ARBA"/>
</dbReference>
<feature type="transmembrane region" description="Helical" evidence="8">
    <location>
        <begin position="332"/>
        <end position="351"/>
    </location>
</feature>
<evidence type="ECO:0000256" key="5">
    <source>
        <dbReference type="ARBA" id="ARBA00022989"/>
    </source>
</evidence>
<dbReference type="SUPFAM" id="SSF50182">
    <property type="entry name" value="Sm-like ribonucleoproteins"/>
    <property type="match status" value="1"/>
</dbReference>
<feature type="transmembrane region" description="Helical" evidence="8">
    <location>
        <begin position="357"/>
        <end position="375"/>
    </location>
</feature>
<evidence type="ECO:0000256" key="4">
    <source>
        <dbReference type="ARBA" id="ARBA00022692"/>
    </source>
</evidence>
<evidence type="ECO:0000256" key="6">
    <source>
        <dbReference type="ARBA" id="ARBA00023136"/>
    </source>
</evidence>
<dbReference type="InterPro" id="IPR023408">
    <property type="entry name" value="MscS_beta-dom_sf"/>
</dbReference>
<evidence type="ECO:0000259" key="9">
    <source>
        <dbReference type="Pfam" id="PF00924"/>
    </source>
</evidence>
<feature type="region of interest" description="Disordered" evidence="7">
    <location>
        <begin position="39"/>
        <end position="64"/>
    </location>
</feature>
<dbReference type="Pfam" id="PF21082">
    <property type="entry name" value="MS_channel_3rd"/>
    <property type="match status" value="1"/>
</dbReference>
<comment type="similarity">
    <text evidence="2">Belongs to the MscS (TC 1.A.23) family.</text>
</comment>
<feature type="transmembrane region" description="Helical" evidence="8">
    <location>
        <begin position="213"/>
        <end position="242"/>
    </location>
</feature>
<gene>
    <name evidence="12" type="ORF">GXP69_15305</name>
</gene>
<feature type="transmembrane region" description="Helical" evidence="8">
    <location>
        <begin position="290"/>
        <end position="311"/>
    </location>
</feature>
<dbReference type="InterPro" id="IPR010920">
    <property type="entry name" value="LSM_dom_sf"/>
</dbReference>
<dbReference type="AlphaFoldDB" id="A0A6B3LXK2"/>
<dbReference type="InterPro" id="IPR049142">
    <property type="entry name" value="MS_channel_1st"/>
</dbReference>
<evidence type="ECO:0000256" key="2">
    <source>
        <dbReference type="ARBA" id="ARBA00008017"/>
    </source>
</evidence>
<protein>
    <submittedName>
        <fullName evidence="12">Mechanosensitive ion channel</fullName>
    </submittedName>
</protein>
<dbReference type="GO" id="GO:0005886">
    <property type="term" value="C:plasma membrane"/>
    <property type="evidence" value="ECO:0007669"/>
    <property type="project" value="UniProtKB-SubCell"/>
</dbReference>
<comment type="subcellular location">
    <subcellularLocation>
        <location evidence="1">Cell membrane</location>
        <topology evidence="1">Multi-pass membrane protein</topology>
    </subcellularLocation>
</comment>
<accession>A0A6B3LXK2</accession>
<dbReference type="Gene3D" id="2.30.30.60">
    <property type="match status" value="1"/>
</dbReference>
<keyword evidence="6 8" id="KW-0472">Membrane</keyword>
<dbReference type="SUPFAM" id="SSF82861">
    <property type="entry name" value="Mechanosensitive channel protein MscS (YggB), transmembrane region"/>
    <property type="match status" value="1"/>
</dbReference>
<evidence type="ECO:0000259" key="11">
    <source>
        <dbReference type="Pfam" id="PF21088"/>
    </source>
</evidence>
<feature type="domain" description="Mechanosensitive ion channel MscS C-terminal" evidence="10">
    <location>
        <begin position="457"/>
        <end position="534"/>
    </location>
</feature>
<dbReference type="EMBL" id="JAAGWD010000007">
    <property type="protein sequence ID" value="NEM99066.1"/>
    <property type="molecule type" value="Genomic_DNA"/>
</dbReference>
<feature type="domain" description="Mechanosensitive ion channel MscS" evidence="9">
    <location>
        <begin position="378"/>
        <end position="442"/>
    </location>
</feature>
<dbReference type="Gene3D" id="3.30.70.100">
    <property type="match status" value="1"/>
</dbReference>
<reference evidence="12 13" key="1">
    <citation type="submission" date="2020-02" db="EMBL/GenBank/DDBJ databases">
        <authorList>
            <person name="Kim M.K."/>
        </authorList>
    </citation>
    <scope>NUCLEOTIDE SEQUENCE [LARGE SCALE GENOMIC DNA]</scope>
    <source>
        <strain evidence="12 13">BT327</strain>
    </source>
</reference>
<dbReference type="InterPro" id="IPR011066">
    <property type="entry name" value="MscS_channel_C_sf"/>
</dbReference>
<dbReference type="InterPro" id="IPR011014">
    <property type="entry name" value="MscS_channel_TM-2"/>
</dbReference>
<proteinExistence type="inferred from homology"/>
<organism evidence="12 13">
    <name type="scientific">Pontibacter burrus</name>
    <dbReference type="NCBI Taxonomy" id="2704466"/>
    <lineage>
        <taxon>Bacteria</taxon>
        <taxon>Pseudomonadati</taxon>
        <taxon>Bacteroidota</taxon>
        <taxon>Cytophagia</taxon>
        <taxon>Cytophagales</taxon>
        <taxon>Hymenobacteraceae</taxon>
        <taxon>Pontibacter</taxon>
    </lineage>
</organism>
<keyword evidence="13" id="KW-1185">Reference proteome</keyword>
<keyword evidence="5 8" id="KW-1133">Transmembrane helix</keyword>
<name>A0A6B3LXK2_9BACT</name>
<feature type="compositionally biased region" description="Low complexity" evidence="7">
    <location>
        <begin position="39"/>
        <end position="49"/>
    </location>
</feature>
<evidence type="ECO:0000259" key="10">
    <source>
        <dbReference type="Pfam" id="PF21082"/>
    </source>
</evidence>
<evidence type="ECO:0000313" key="12">
    <source>
        <dbReference type="EMBL" id="NEM99066.1"/>
    </source>
</evidence>
<keyword evidence="4 8" id="KW-0812">Transmembrane</keyword>
<evidence type="ECO:0000313" key="13">
    <source>
        <dbReference type="Proteomes" id="UP000474777"/>
    </source>
</evidence>
<evidence type="ECO:0000256" key="3">
    <source>
        <dbReference type="ARBA" id="ARBA00022475"/>
    </source>
</evidence>
<keyword evidence="3" id="KW-1003">Cell membrane</keyword>